<organism evidence="2 3">
    <name type="scientific">Thioclava electrotropha</name>
    <dbReference type="NCBI Taxonomy" id="1549850"/>
    <lineage>
        <taxon>Bacteria</taxon>
        <taxon>Pseudomonadati</taxon>
        <taxon>Pseudomonadota</taxon>
        <taxon>Alphaproteobacteria</taxon>
        <taxon>Rhodobacterales</taxon>
        <taxon>Paracoccaceae</taxon>
        <taxon>Thioclava</taxon>
    </lineage>
</organism>
<name>A0ABX6YTR7_9RHOB</name>
<keyword evidence="1" id="KW-1133">Transmembrane helix</keyword>
<evidence type="ECO:0000256" key="1">
    <source>
        <dbReference type="SAM" id="Phobius"/>
    </source>
</evidence>
<sequence length="195" mass="21232">MELSLRVAAVFFIYGWLLPAFLVLISGGIFGSLFSNFDVSSSSFLPASYLDATWLRGNACGAQVPMFSLWLMNFGLLFYSAISAFLSIIFFLSPVLRTKGAAAVAVAARDFSKFSFLNNPAGVSIVITGFGTLILYNFGFSSFTDFDLFDGKFLCVAPLLLIVVQTLVLGLGAFLFIFGVSYSLMSLYVWIEGKV</sequence>
<keyword evidence="1" id="KW-0812">Transmembrane</keyword>
<gene>
    <name evidence="2" type="ORF">AKL02_009535</name>
</gene>
<accession>A0ABX6YTR7</accession>
<feature type="transmembrane region" description="Helical" evidence="1">
    <location>
        <begin position="76"/>
        <end position="96"/>
    </location>
</feature>
<protein>
    <submittedName>
        <fullName evidence="2">Uncharacterized protein</fullName>
    </submittedName>
</protein>
<dbReference type="EMBL" id="CP053562">
    <property type="protein sequence ID" value="QPZ91118.1"/>
    <property type="molecule type" value="Genomic_DNA"/>
</dbReference>
<evidence type="ECO:0000313" key="3">
    <source>
        <dbReference type="Proteomes" id="UP000192422"/>
    </source>
</evidence>
<keyword evidence="3" id="KW-1185">Reference proteome</keyword>
<proteinExistence type="predicted"/>
<feature type="transmembrane region" description="Helical" evidence="1">
    <location>
        <begin position="116"/>
        <end position="139"/>
    </location>
</feature>
<dbReference type="Proteomes" id="UP000192422">
    <property type="component" value="Chromosome"/>
</dbReference>
<feature type="transmembrane region" description="Helical" evidence="1">
    <location>
        <begin position="159"/>
        <end position="191"/>
    </location>
</feature>
<dbReference type="RefSeq" id="WP_133051958.1">
    <property type="nucleotide sequence ID" value="NZ_CP053562.1"/>
</dbReference>
<feature type="transmembrane region" description="Helical" evidence="1">
    <location>
        <begin position="7"/>
        <end position="34"/>
    </location>
</feature>
<evidence type="ECO:0000313" key="2">
    <source>
        <dbReference type="EMBL" id="QPZ91118.1"/>
    </source>
</evidence>
<keyword evidence="1" id="KW-0472">Membrane</keyword>
<reference evidence="2 3" key="1">
    <citation type="submission" date="2020-05" db="EMBL/GenBank/DDBJ databases">
        <title>Thioclava electrotropha strain Elox9 finished genome.</title>
        <authorList>
            <person name="Rowe A.R."/>
            <person name="Wilbanks E.G."/>
        </authorList>
    </citation>
    <scope>NUCLEOTIDE SEQUENCE [LARGE SCALE GENOMIC DNA]</scope>
    <source>
        <strain evidence="2 3">Elox9</strain>
    </source>
</reference>